<dbReference type="EMBL" id="GBRH01212396">
    <property type="protein sequence ID" value="JAD85499.1"/>
    <property type="molecule type" value="Transcribed_RNA"/>
</dbReference>
<evidence type="ECO:0000256" key="1">
    <source>
        <dbReference type="SAM" id="MobiDB-lite"/>
    </source>
</evidence>
<organism evidence="2">
    <name type="scientific">Arundo donax</name>
    <name type="common">Giant reed</name>
    <name type="synonym">Donax arundinaceus</name>
    <dbReference type="NCBI Taxonomy" id="35708"/>
    <lineage>
        <taxon>Eukaryota</taxon>
        <taxon>Viridiplantae</taxon>
        <taxon>Streptophyta</taxon>
        <taxon>Embryophyta</taxon>
        <taxon>Tracheophyta</taxon>
        <taxon>Spermatophyta</taxon>
        <taxon>Magnoliopsida</taxon>
        <taxon>Liliopsida</taxon>
        <taxon>Poales</taxon>
        <taxon>Poaceae</taxon>
        <taxon>PACMAD clade</taxon>
        <taxon>Arundinoideae</taxon>
        <taxon>Arundineae</taxon>
        <taxon>Arundo</taxon>
    </lineage>
</organism>
<name>A0A0A9DA66_ARUDO</name>
<accession>A0A0A9DA66</accession>
<feature type="region of interest" description="Disordered" evidence="1">
    <location>
        <begin position="169"/>
        <end position="196"/>
    </location>
</feature>
<sequence>MALPPMPAALGISPFPMARFPMPTGGNPSAAAAAASSAPVKFPKKEALLGATGTGRGSSMGGGAGAGFSLTTPALTKNSSRVISPSVDCRWGCCLPPSAPSSGSSRTRLRHTSSTVLALSVRGSVSDEPWRCSGVGSAPPPAPTPAVEAEAMAWVSSAVQMLRSSSSMFMEPKSFPTPPPELAPPSALWNSSNVSE</sequence>
<protein>
    <submittedName>
        <fullName evidence="2">Uncharacterized protein</fullName>
    </submittedName>
</protein>
<reference evidence="2" key="1">
    <citation type="submission" date="2014-09" db="EMBL/GenBank/DDBJ databases">
        <authorList>
            <person name="Magalhaes I.L.F."/>
            <person name="Oliveira U."/>
            <person name="Santos F.R."/>
            <person name="Vidigal T.H.D.A."/>
            <person name="Brescovit A.D."/>
            <person name="Santos A.J."/>
        </authorList>
    </citation>
    <scope>NUCLEOTIDE SEQUENCE</scope>
    <source>
        <tissue evidence="2">Shoot tissue taken approximately 20 cm above the soil surface</tissue>
    </source>
</reference>
<evidence type="ECO:0000313" key="2">
    <source>
        <dbReference type="EMBL" id="JAD85499.1"/>
    </source>
</evidence>
<dbReference type="AlphaFoldDB" id="A0A0A9DA66"/>
<reference evidence="2" key="2">
    <citation type="journal article" date="2015" name="Data Brief">
        <title>Shoot transcriptome of the giant reed, Arundo donax.</title>
        <authorList>
            <person name="Barrero R.A."/>
            <person name="Guerrero F.D."/>
            <person name="Moolhuijzen P."/>
            <person name="Goolsby J.A."/>
            <person name="Tidwell J."/>
            <person name="Bellgard S.E."/>
            <person name="Bellgard M.I."/>
        </authorList>
    </citation>
    <scope>NUCLEOTIDE SEQUENCE</scope>
    <source>
        <tissue evidence="2">Shoot tissue taken approximately 20 cm above the soil surface</tissue>
    </source>
</reference>
<proteinExistence type="predicted"/>